<evidence type="ECO:0000313" key="1">
    <source>
        <dbReference type="EMBL" id="MCV2368328.1"/>
    </source>
</evidence>
<protein>
    <submittedName>
        <fullName evidence="1">DUF4265 domain-containing protein</fullName>
    </submittedName>
</protein>
<dbReference type="RefSeq" id="WP_263570932.1">
    <property type="nucleotide sequence ID" value="NZ_JAJIRN010000004.1"/>
</dbReference>
<dbReference type="Proteomes" id="UP001209701">
    <property type="component" value="Unassembled WGS sequence"/>
</dbReference>
<keyword evidence="2" id="KW-1185">Reference proteome</keyword>
<proteinExistence type="predicted"/>
<dbReference type="InterPro" id="IPR025361">
    <property type="entry name" value="DUF4265"/>
</dbReference>
<dbReference type="Pfam" id="PF14085">
    <property type="entry name" value="DUF4265"/>
    <property type="match status" value="1"/>
</dbReference>
<organism evidence="1 2">
    <name type="scientific">Roseateles oligotrophus</name>
    <dbReference type="NCBI Taxonomy" id="1769250"/>
    <lineage>
        <taxon>Bacteria</taxon>
        <taxon>Pseudomonadati</taxon>
        <taxon>Pseudomonadota</taxon>
        <taxon>Betaproteobacteria</taxon>
        <taxon>Burkholderiales</taxon>
        <taxon>Sphaerotilaceae</taxon>
        <taxon>Roseateles</taxon>
    </lineage>
</organism>
<name>A0ABT2YE49_9BURK</name>
<gene>
    <name evidence="1" type="ORF">LNV07_09500</name>
</gene>
<accession>A0ABT2YE49</accession>
<reference evidence="1 2" key="1">
    <citation type="submission" date="2021-11" db="EMBL/GenBank/DDBJ databases">
        <authorList>
            <person name="Liang Q."/>
            <person name="Mou H."/>
            <person name="Liu Z."/>
        </authorList>
    </citation>
    <scope>NUCLEOTIDE SEQUENCE [LARGE SCALE GENOMIC DNA]</scope>
    <source>
        <strain evidence="1 2">CHU3</strain>
    </source>
</reference>
<evidence type="ECO:0000313" key="2">
    <source>
        <dbReference type="Proteomes" id="UP001209701"/>
    </source>
</evidence>
<comment type="caution">
    <text evidence="1">The sequence shown here is derived from an EMBL/GenBank/DDBJ whole genome shotgun (WGS) entry which is preliminary data.</text>
</comment>
<dbReference type="EMBL" id="JAJIRN010000004">
    <property type="protein sequence ID" value="MCV2368328.1"/>
    <property type="molecule type" value="Genomic_DNA"/>
</dbReference>
<sequence length="148" mass="16668">MKSHRSVSLTFRLEVEDDWPPVAAESLPFIQSGETYEAQAAPLFVKHLSVGDKIRLLDVENEQVWSWEHAEKSANSTVWLLRTDDVEVEPLLPPLHKLGCHTAWSSQCGVCSVNVPLEVDVERLDNYLSLLETKGLAVAFPSWRLNDS</sequence>